<dbReference type="Proteomes" id="UP000236732">
    <property type="component" value="Unassembled WGS sequence"/>
</dbReference>
<protein>
    <submittedName>
        <fullName evidence="2">Uncharacterized protein</fullName>
    </submittedName>
</protein>
<proteinExistence type="predicted"/>
<accession>A0A1H5Z8J8</accession>
<evidence type="ECO:0000313" key="3">
    <source>
        <dbReference type="Proteomes" id="UP000236732"/>
    </source>
</evidence>
<keyword evidence="3" id="KW-1185">Reference proteome</keyword>
<evidence type="ECO:0000256" key="1">
    <source>
        <dbReference type="SAM" id="MobiDB-lite"/>
    </source>
</evidence>
<sequence>MAQVEHAQPAQPADGRGHVGEGVLGQVERFEAGQLPQGAGHLGQPVRAGRQVPELGREVAGEGADAVAVQEEGFQGGRAGGEGGQLVAVEVQRAQRGEPGQVGQPPHAVAVEPQLLQRRQPGDPRGHLGDPVPGQVDQLNVGRDIGKNGQAGIGGAHGGDHLMLCSSAVFICCVDRLAPPDADAFPRRSGRYAPAAPPPGDGAPSRRKARRARWACGRWRCPRRPRWPRR</sequence>
<dbReference type="AlphaFoldDB" id="A0A1H5Z8J8"/>
<name>A0A1H5Z8J8_9ACTN</name>
<organism evidence="2 3">
    <name type="scientific">Nonomuraea solani</name>
    <dbReference type="NCBI Taxonomy" id="1144553"/>
    <lineage>
        <taxon>Bacteria</taxon>
        <taxon>Bacillati</taxon>
        <taxon>Actinomycetota</taxon>
        <taxon>Actinomycetes</taxon>
        <taxon>Streptosporangiales</taxon>
        <taxon>Streptosporangiaceae</taxon>
        <taxon>Nonomuraea</taxon>
    </lineage>
</organism>
<feature type="region of interest" description="Disordered" evidence="1">
    <location>
        <begin position="1"/>
        <end position="20"/>
    </location>
</feature>
<feature type="region of interest" description="Disordered" evidence="1">
    <location>
        <begin position="185"/>
        <end position="211"/>
    </location>
</feature>
<reference evidence="2 3" key="1">
    <citation type="submission" date="2016-10" db="EMBL/GenBank/DDBJ databases">
        <authorList>
            <person name="de Groot N.N."/>
        </authorList>
    </citation>
    <scope>NUCLEOTIDE SEQUENCE [LARGE SCALE GENOMIC DNA]</scope>
    <source>
        <strain evidence="2 3">CGMCC 4.7037</strain>
    </source>
</reference>
<dbReference type="EMBL" id="FNVT01000002">
    <property type="protein sequence ID" value="SEG32394.1"/>
    <property type="molecule type" value="Genomic_DNA"/>
</dbReference>
<evidence type="ECO:0000313" key="2">
    <source>
        <dbReference type="EMBL" id="SEG32394.1"/>
    </source>
</evidence>
<gene>
    <name evidence="2" type="ORF">SAMN05444920_102584</name>
</gene>